<feature type="domain" description="Tyrosinase copper-binding" evidence="3">
    <location>
        <begin position="130"/>
        <end position="147"/>
    </location>
</feature>
<dbReference type="AlphaFoldDB" id="A0AA40D3U3"/>
<dbReference type="Pfam" id="PF00264">
    <property type="entry name" value="Tyrosinase"/>
    <property type="match status" value="1"/>
</dbReference>
<gene>
    <name evidence="5" type="primary">orsC_0</name>
    <name evidence="5" type="ORF">DIS24_g4161</name>
</gene>
<dbReference type="InterPro" id="IPR002227">
    <property type="entry name" value="Tyrosinase_Cu-bd"/>
</dbReference>
<evidence type="ECO:0000256" key="1">
    <source>
        <dbReference type="ARBA" id="ARBA00022723"/>
    </source>
</evidence>
<keyword evidence="6" id="KW-1185">Reference proteome</keyword>
<feature type="domain" description="Tyrosinase copper-binding" evidence="4">
    <location>
        <begin position="333"/>
        <end position="344"/>
    </location>
</feature>
<proteinExistence type="predicted"/>
<dbReference type="GO" id="GO:0046872">
    <property type="term" value="F:metal ion binding"/>
    <property type="evidence" value="ECO:0007669"/>
    <property type="project" value="UniProtKB-KW"/>
</dbReference>
<dbReference type="Gene3D" id="1.10.1280.10">
    <property type="entry name" value="Di-copper center containing domain from catechol oxidase"/>
    <property type="match status" value="1"/>
</dbReference>
<dbReference type="EMBL" id="JAUJDW010000014">
    <property type="protein sequence ID" value="KAK0659284.1"/>
    <property type="molecule type" value="Genomic_DNA"/>
</dbReference>
<organism evidence="5 6">
    <name type="scientific">Lasiodiplodia hormozganensis</name>
    <dbReference type="NCBI Taxonomy" id="869390"/>
    <lineage>
        <taxon>Eukaryota</taxon>
        <taxon>Fungi</taxon>
        <taxon>Dikarya</taxon>
        <taxon>Ascomycota</taxon>
        <taxon>Pezizomycotina</taxon>
        <taxon>Dothideomycetes</taxon>
        <taxon>Dothideomycetes incertae sedis</taxon>
        <taxon>Botryosphaeriales</taxon>
        <taxon>Botryosphaeriaceae</taxon>
        <taxon>Lasiodiplodia</taxon>
    </lineage>
</organism>
<name>A0AA40D3U3_9PEZI</name>
<evidence type="ECO:0000313" key="5">
    <source>
        <dbReference type="EMBL" id="KAK0659284.1"/>
    </source>
</evidence>
<dbReference type="GO" id="GO:0016491">
    <property type="term" value="F:oxidoreductase activity"/>
    <property type="evidence" value="ECO:0007669"/>
    <property type="project" value="InterPro"/>
</dbReference>
<accession>A0AA40D3U3</accession>
<feature type="signal peptide" evidence="2">
    <location>
        <begin position="1"/>
        <end position="22"/>
    </location>
</feature>
<dbReference type="SUPFAM" id="SSF48056">
    <property type="entry name" value="Di-copper centre-containing domain"/>
    <property type="match status" value="1"/>
</dbReference>
<dbReference type="InterPro" id="IPR050316">
    <property type="entry name" value="Tyrosinase/Hemocyanin"/>
</dbReference>
<dbReference type="PANTHER" id="PTHR11474:SF116">
    <property type="entry name" value="TYROSINASE"/>
    <property type="match status" value="1"/>
</dbReference>
<dbReference type="Proteomes" id="UP001175001">
    <property type="component" value="Unassembled WGS sequence"/>
</dbReference>
<evidence type="ECO:0000256" key="2">
    <source>
        <dbReference type="SAM" id="SignalP"/>
    </source>
</evidence>
<evidence type="ECO:0000313" key="6">
    <source>
        <dbReference type="Proteomes" id="UP001175001"/>
    </source>
</evidence>
<keyword evidence="1" id="KW-0479">Metal-binding</keyword>
<dbReference type="PRINTS" id="PR00092">
    <property type="entry name" value="TYROSINASE"/>
</dbReference>
<dbReference type="PROSITE" id="PS00497">
    <property type="entry name" value="TYROSINASE_1"/>
    <property type="match status" value="1"/>
</dbReference>
<protein>
    <submittedName>
        <fullName evidence="5">Tyrosinase-like protein orsC</fullName>
    </submittedName>
</protein>
<evidence type="ECO:0000259" key="4">
    <source>
        <dbReference type="PROSITE" id="PS00498"/>
    </source>
</evidence>
<reference evidence="5" key="1">
    <citation type="submission" date="2023-06" db="EMBL/GenBank/DDBJ databases">
        <title>Multi-omics analyses reveal the molecular pathogenesis toolkit of Lasiodiplodia hormozganensis, a cross-kingdom pathogen.</title>
        <authorList>
            <person name="Felix C."/>
            <person name="Meneses R."/>
            <person name="Goncalves M.F.M."/>
            <person name="Tilleman L."/>
            <person name="Duarte A.S."/>
            <person name="Jorrin-Novo J.V."/>
            <person name="Van De Peer Y."/>
            <person name="Deforce D."/>
            <person name="Van Nieuwerburgh F."/>
            <person name="Esteves A.C."/>
            <person name="Alves A."/>
        </authorList>
    </citation>
    <scope>NUCLEOTIDE SEQUENCE</scope>
    <source>
        <strain evidence="5">CBS 339.90</strain>
    </source>
</reference>
<dbReference type="InterPro" id="IPR008922">
    <property type="entry name" value="Di-copper_centre_dom_sf"/>
</dbReference>
<comment type="caution">
    <text evidence="5">The sequence shown here is derived from an EMBL/GenBank/DDBJ whole genome shotgun (WGS) entry which is preliminary data.</text>
</comment>
<sequence>MRAHRLLLLLPLPACSAGELMAEPLPTAAAPDPAQQLHALAQHAIDETLAALDNGGASWSKRGGGACTRDNISIRKEWGRLGRAERKQYIAAVQCLQKLPARTPPSLVPGAKSRFDDFVATHINQTLTIHYTGTFLAWHRWFTWEYEQALRNECGYTGAQPYWDWAITAAANNTLETSPLFDGSDTSLSGNGAFIPNQGNVVLGATTGLPPIYLAAGTGGGCVTAGPFADMVVNLGPVALDLTNGTSVGTGPVTPDQFAWNPRCLKRDLSDAVNRRYANASGVAALILGSEDVERFQMTMQGVPGSGSIGVHGGGHYSIGGDPGRDLFVSPGDPAFYAHHSQIDRVWTLWQWLDLESRQNALAGTGTFLDSPPSPNTTLDTLLDLGYAAGEPTRVGDLMSNIGGKFCYLYA</sequence>
<keyword evidence="2" id="KW-0732">Signal</keyword>
<feature type="chain" id="PRO_5041232712" evidence="2">
    <location>
        <begin position="23"/>
        <end position="411"/>
    </location>
</feature>
<dbReference type="PROSITE" id="PS00498">
    <property type="entry name" value="TYROSINASE_2"/>
    <property type="match status" value="1"/>
</dbReference>
<evidence type="ECO:0000259" key="3">
    <source>
        <dbReference type="PROSITE" id="PS00497"/>
    </source>
</evidence>
<dbReference type="PANTHER" id="PTHR11474">
    <property type="entry name" value="TYROSINASE FAMILY MEMBER"/>
    <property type="match status" value="1"/>
</dbReference>